<evidence type="ECO:0000256" key="1">
    <source>
        <dbReference type="SAM" id="Phobius"/>
    </source>
</evidence>
<feature type="domain" description="Haem-binding" evidence="2">
    <location>
        <begin position="41"/>
        <end position="176"/>
    </location>
</feature>
<dbReference type="Proteomes" id="UP001300692">
    <property type="component" value="Unassembled WGS sequence"/>
</dbReference>
<dbReference type="InterPro" id="IPR025992">
    <property type="entry name" value="Haem-bd"/>
</dbReference>
<evidence type="ECO:0000313" key="4">
    <source>
        <dbReference type="Proteomes" id="UP001300692"/>
    </source>
</evidence>
<evidence type="ECO:0000259" key="2">
    <source>
        <dbReference type="SMART" id="SM01235"/>
    </source>
</evidence>
<sequence length="181" mass="20939">MKKYNYKYAQICAVIISAALTKFESNKRDMIDKRKIIISVMAVLLLIQIFGINKEAPAVEAEKDFMHVMNPPAEVAILIKTACYDCHSYKTKYPWYTNVAPLSWWIGDHIEEGREHLNFSIWAEYDEKKALHKLEEFYEEVEEGEMPLASYTLMHSEASLSPEEVELMVGWVKSIPGVEEE</sequence>
<dbReference type="SUPFAM" id="SSF46626">
    <property type="entry name" value="Cytochrome c"/>
    <property type="match status" value="1"/>
</dbReference>
<dbReference type="EMBL" id="JAOYOD010000001">
    <property type="protein sequence ID" value="MCV9386115.1"/>
    <property type="molecule type" value="Genomic_DNA"/>
</dbReference>
<comment type="caution">
    <text evidence="3">The sequence shown here is derived from an EMBL/GenBank/DDBJ whole genome shotgun (WGS) entry which is preliminary data.</text>
</comment>
<dbReference type="RefSeq" id="WP_264136900.1">
    <property type="nucleotide sequence ID" value="NZ_JAOYOD010000001.1"/>
</dbReference>
<proteinExistence type="predicted"/>
<feature type="transmembrane region" description="Helical" evidence="1">
    <location>
        <begin position="35"/>
        <end position="52"/>
    </location>
</feature>
<dbReference type="InterPro" id="IPR036909">
    <property type="entry name" value="Cyt_c-like_dom_sf"/>
</dbReference>
<keyword evidence="1" id="KW-0472">Membrane</keyword>
<accession>A0ABT3CRK0</accession>
<gene>
    <name evidence="3" type="ORF">N7U62_05540</name>
</gene>
<organism evidence="3 4">
    <name type="scientific">Reichenbachiella ulvae</name>
    <dbReference type="NCBI Taxonomy" id="2980104"/>
    <lineage>
        <taxon>Bacteria</taxon>
        <taxon>Pseudomonadati</taxon>
        <taxon>Bacteroidota</taxon>
        <taxon>Cytophagia</taxon>
        <taxon>Cytophagales</taxon>
        <taxon>Reichenbachiellaceae</taxon>
        <taxon>Reichenbachiella</taxon>
    </lineage>
</organism>
<keyword evidence="4" id="KW-1185">Reference proteome</keyword>
<reference evidence="3 4" key="1">
    <citation type="submission" date="2022-10" db="EMBL/GenBank/DDBJ databases">
        <title>Comparative genomics and taxonomic characterization of three novel marine species of genus Reichenbachiella exhibiting antioxidant and polysaccharide degradation activities.</title>
        <authorList>
            <person name="Muhammad N."/>
            <person name="Lee Y.-J."/>
            <person name="Ko J."/>
            <person name="Kim S.-G."/>
        </authorList>
    </citation>
    <scope>NUCLEOTIDE SEQUENCE [LARGE SCALE GENOMIC DNA]</scope>
    <source>
        <strain evidence="3 4">ABR2-5</strain>
    </source>
</reference>
<dbReference type="SMART" id="SM01235">
    <property type="entry name" value="Haem_bd"/>
    <property type="match status" value="1"/>
</dbReference>
<keyword evidence="1" id="KW-1133">Transmembrane helix</keyword>
<dbReference type="Pfam" id="PF14376">
    <property type="entry name" value="Haem_bd"/>
    <property type="match status" value="1"/>
</dbReference>
<protein>
    <submittedName>
        <fullName evidence="3">Heme-binding domain-containing protein</fullName>
    </submittedName>
</protein>
<name>A0ABT3CRK0_9BACT</name>
<keyword evidence="1" id="KW-0812">Transmembrane</keyword>
<evidence type="ECO:0000313" key="3">
    <source>
        <dbReference type="EMBL" id="MCV9386115.1"/>
    </source>
</evidence>